<evidence type="ECO:0000313" key="7">
    <source>
        <dbReference type="Proteomes" id="UP000054893"/>
    </source>
</evidence>
<dbReference type="RefSeq" id="WP_060817381.1">
    <property type="nucleotide sequence ID" value="NZ_FCOC02000002.1"/>
</dbReference>
<keyword evidence="1 4" id="KW-0812">Transmembrane</keyword>
<dbReference type="EMBL" id="FCOC02000002">
    <property type="protein sequence ID" value="SAL15601.1"/>
    <property type="molecule type" value="Genomic_DNA"/>
</dbReference>
<organism evidence="6 7">
    <name type="scientific">Caballeronia sordidicola</name>
    <name type="common">Burkholderia sordidicola</name>
    <dbReference type="NCBI Taxonomy" id="196367"/>
    <lineage>
        <taxon>Bacteria</taxon>
        <taxon>Pseudomonadati</taxon>
        <taxon>Pseudomonadota</taxon>
        <taxon>Betaproteobacteria</taxon>
        <taxon>Burkholderiales</taxon>
        <taxon>Burkholderiaceae</taxon>
        <taxon>Caballeronia</taxon>
    </lineage>
</organism>
<feature type="transmembrane region" description="Helical" evidence="4">
    <location>
        <begin position="146"/>
        <end position="168"/>
    </location>
</feature>
<evidence type="ECO:0000256" key="1">
    <source>
        <dbReference type="ARBA" id="ARBA00022692"/>
    </source>
</evidence>
<evidence type="ECO:0000259" key="5">
    <source>
        <dbReference type="PROSITE" id="PS50850"/>
    </source>
</evidence>
<feature type="transmembrane region" description="Helical" evidence="4">
    <location>
        <begin position="174"/>
        <end position="198"/>
    </location>
</feature>
<dbReference type="PROSITE" id="PS50850">
    <property type="entry name" value="MFS"/>
    <property type="match status" value="1"/>
</dbReference>
<feature type="transmembrane region" description="Helical" evidence="4">
    <location>
        <begin position="373"/>
        <end position="396"/>
    </location>
</feature>
<evidence type="ECO:0000313" key="6">
    <source>
        <dbReference type="EMBL" id="SAL15601.1"/>
    </source>
</evidence>
<feature type="transmembrane region" description="Helical" evidence="4">
    <location>
        <begin position="312"/>
        <end position="335"/>
    </location>
</feature>
<proteinExistence type="predicted"/>
<feature type="transmembrane region" description="Helical" evidence="4">
    <location>
        <begin position="57"/>
        <end position="75"/>
    </location>
</feature>
<sequence length="404" mass="42214">MSTDLLPGQRKLPVERLPSSTYVLFLCQAVNLTAAVISVTVAALVGAELAPNPALATLPYGVQFAAVALLTYPAANIMRCFGRKAGFLLGAILLIAAGWLGYYAVSRSSFILLVAAHSLLGGYVAFANYYRFAAVDNLPSTLRSKGLSLVVAGGVLAAVTGPAISIGFQNVAGFAPFSLCYGFLIVLGLISIGLIGIWRPGASLVPSAVRSTRSSIGWTPPVCLAMFASASGYFVMNLLMVQASLVMEAMCVSFTASTFAVQGHVLAMFAPSFFTGALISKVGFRKPLLAGFLLLVAASLLGMWNLGYGAMVVGLVLLGAGWNLSYVGGGALLAANLSDGDRYRFQGINDSVIAICATLGAFAPSILQTTIGWRNTNLLCLCITALGFGLVWSILLKRKTINAR</sequence>
<feature type="transmembrane region" description="Helical" evidence="4">
    <location>
        <begin position="287"/>
        <end position="306"/>
    </location>
</feature>
<dbReference type="PANTHER" id="PTHR23534:SF1">
    <property type="entry name" value="MAJOR FACILITATOR SUPERFAMILY PROTEIN"/>
    <property type="match status" value="1"/>
</dbReference>
<feature type="transmembrane region" description="Helical" evidence="4">
    <location>
        <begin position="87"/>
        <end position="105"/>
    </location>
</feature>
<gene>
    <name evidence="6" type="ORF">AWB64_00872</name>
</gene>
<dbReference type="Pfam" id="PF07690">
    <property type="entry name" value="MFS_1"/>
    <property type="match status" value="1"/>
</dbReference>
<feature type="transmembrane region" description="Helical" evidence="4">
    <location>
        <begin position="21"/>
        <end position="45"/>
    </location>
</feature>
<feature type="transmembrane region" description="Helical" evidence="4">
    <location>
        <begin position="111"/>
        <end position="134"/>
    </location>
</feature>
<dbReference type="Proteomes" id="UP000054893">
    <property type="component" value="Unassembled WGS sequence"/>
</dbReference>
<protein>
    <submittedName>
        <fullName evidence="6">Major facilitator transporter</fullName>
    </submittedName>
</protein>
<feature type="domain" description="Major facilitator superfamily (MFS) profile" evidence="5">
    <location>
        <begin position="221"/>
        <end position="404"/>
    </location>
</feature>
<reference evidence="6 7" key="1">
    <citation type="submission" date="2016-01" db="EMBL/GenBank/DDBJ databases">
        <authorList>
            <person name="Oliw E.H."/>
        </authorList>
    </citation>
    <scope>NUCLEOTIDE SEQUENCE [LARGE SCALE GENOMIC DNA]</scope>
    <source>
        <strain evidence="6">LMG 22029</strain>
    </source>
</reference>
<feature type="transmembrane region" description="Helical" evidence="4">
    <location>
        <begin position="259"/>
        <end position="280"/>
    </location>
</feature>
<keyword evidence="2 4" id="KW-1133">Transmembrane helix</keyword>
<dbReference type="InterPro" id="IPR011701">
    <property type="entry name" value="MFS"/>
</dbReference>
<dbReference type="PANTHER" id="PTHR23534">
    <property type="entry name" value="MFS PERMEASE"/>
    <property type="match status" value="1"/>
</dbReference>
<dbReference type="Gene3D" id="1.20.1250.20">
    <property type="entry name" value="MFS general substrate transporter like domains"/>
    <property type="match status" value="1"/>
</dbReference>
<dbReference type="GO" id="GO:0022857">
    <property type="term" value="F:transmembrane transporter activity"/>
    <property type="evidence" value="ECO:0007669"/>
    <property type="project" value="InterPro"/>
</dbReference>
<accession>A0A158F7C4</accession>
<dbReference type="InterPro" id="IPR020846">
    <property type="entry name" value="MFS_dom"/>
</dbReference>
<evidence type="ECO:0000256" key="4">
    <source>
        <dbReference type="SAM" id="Phobius"/>
    </source>
</evidence>
<keyword evidence="3 4" id="KW-0472">Membrane</keyword>
<feature type="transmembrane region" description="Helical" evidence="4">
    <location>
        <begin position="218"/>
        <end position="239"/>
    </location>
</feature>
<dbReference type="AlphaFoldDB" id="A0A158F7C4"/>
<dbReference type="OrthoDB" id="8558006at2"/>
<evidence type="ECO:0000256" key="3">
    <source>
        <dbReference type="ARBA" id="ARBA00023136"/>
    </source>
</evidence>
<feature type="transmembrane region" description="Helical" evidence="4">
    <location>
        <begin position="347"/>
        <end position="367"/>
    </location>
</feature>
<dbReference type="SUPFAM" id="SSF103473">
    <property type="entry name" value="MFS general substrate transporter"/>
    <property type="match status" value="1"/>
</dbReference>
<dbReference type="InterPro" id="IPR036259">
    <property type="entry name" value="MFS_trans_sf"/>
</dbReference>
<evidence type="ECO:0000256" key="2">
    <source>
        <dbReference type="ARBA" id="ARBA00022989"/>
    </source>
</evidence>
<name>A0A158F7C4_CABSO</name>